<dbReference type="InterPro" id="IPR043519">
    <property type="entry name" value="NT_sf"/>
</dbReference>
<name>A0A2H0YLT1_9BACT</name>
<dbReference type="EMBL" id="PEYD01000036">
    <property type="protein sequence ID" value="PIS39461.1"/>
    <property type="molecule type" value="Genomic_DNA"/>
</dbReference>
<dbReference type="PANTHER" id="PTHR43852">
    <property type="entry name" value="NUCLEOTIDYLTRANSFERASE"/>
    <property type="match status" value="1"/>
</dbReference>
<dbReference type="Pfam" id="PF18765">
    <property type="entry name" value="Polbeta"/>
    <property type="match status" value="1"/>
</dbReference>
<protein>
    <recommendedName>
        <fullName evidence="1">Polymerase beta nucleotidyltransferase domain-containing protein</fullName>
    </recommendedName>
</protein>
<comment type="caution">
    <text evidence="2">The sequence shown here is derived from an EMBL/GenBank/DDBJ whole genome shotgun (WGS) entry which is preliminary data.</text>
</comment>
<proteinExistence type="predicted"/>
<dbReference type="PANTHER" id="PTHR43852:SF3">
    <property type="entry name" value="NUCLEOTIDYLTRANSFERASE"/>
    <property type="match status" value="1"/>
</dbReference>
<organism evidence="2 3">
    <name type="scientific">Candidatus Nealsonbacteria bacterium CG08_land_8_20_14_0_20_38_20</name>
    <dbReference type="NCBI Taxonomy" id="1974705"/>
    <lineage>
        <taxon>Bacteria</taxon>
        <taxon>Candidatus Nealsoniibacteriota</taxon>
    </lineage>
</organism>
<evidence type="ECO:0000313" key="3">
    <source>
        <dbReference type="Proteomes" id="UP000230088"/>
    </source>
</evidence>
<dbReference type="NCBIfam" id="NF047752">
    <property type="entry name" value="MntA_antitoxin"/>
    <property type="match status" value="1"/>
</dbReference>
<evidence type="ECO:0000259" key="1">
    <source>
        <dbReference type="Pfam" id="PF18765"/>
    </source>
</evidence>
<evidence type="ECO:0000313" key="2">
    <source>
        <dbReference type="EMBL" id="PIS39461.1"/>
    </source>
</evidence>
<dbReference type="SUPFAM" id="SSF81301">
    <property type="entry name" value="Nucleotidyltransferase"/>
    <property type="match status" value="1"/>
</dbReference>
<dbReference type="AlphaFoldDB" id="A0A2H0YLT1"/>
<accession>A0A2H0YLT1</accession>
<dbReference type="Gene3D" id="3.30.460.10">
    <property type="entry name" value="Beta Polymerase, domain 2"/>
    <property type="match status" value="1"/>
</dbReference>
<dbReference type="InterPro" id="IPR052930">
    <property type="entry name" value="TA_antitoxin_MntA"/>
</dbReference>
<dbReference type="Proteomes" id="UP000230088">
    <property type="component" value="Unassembled WGS sequence"/>
</dbReference>
<feature type="domain" description="Polymerase beta nucleotidyltransferase" evidence="1">
    <location>
        <begin position="8"/>
        <end position="101"/>
    </location>
</feature>
<reference evidence="3" key="1">
    <citation type="submission" date="2017-09" db="EMBL/GenBank/DDBJ databases">
        <title>Depth-based differentiation of microbial function through sediment-hosted aquifers and enrichment of novel symbionts in the deep terrestrial subsurface.</title>
        <authorList>
            <person name="Probst A.J."/>
            <person name="Ladd B."/>
            <person name="Jarett J.K."/>
            <person name="Geller-Mcgrath D.E."/>
            <person name="Sieber C.M.K."/>
            <person name="Emerson J.B."/>
            <person name="Anantharaman K."/>
            <person name="Thomas B.C."/>
            <person name="Malmstrom R."/>
            <person name="Stieglmeier M."/>
            <person name="Klingl A."/>
            <person name="Woyke T."/>
            <person name="Ryan C.M."/>
            <person name="Banfield J.F."/>
        </authorList>
    </citation>
    <scope>NUCLEOTIDE SEQUENCE [LARGE SCALE GENOMIC DNA]</scope>
</reference>
<dbReference type="CDD" id="cd05403">
    <property type="entry name" value="NT_KNTase_like"/>
    <property type="match status" value="1"/>
</dbReference>
<sequence length="136" mass="15888">MIRRYQGKLSKILKENRVVLVYLFGSEARGASHKESDVDIGVLFTKKVNPKDYLKLEGKLISFFSEIYPKKEINIVNLNISSPLLKQVAILEGKILYQKSDLIRILFQIQTLHKYEDYLHLSNIYNQFLDLKLKTL</sequence>
<dbReference type="InterPro" id="IPR041633">
    <property type="entry name" value="Polbeta"/>
</dbReference>
<gene>
    <name evidence="2" type="ORF">COT33_01810</name>
</gene>